<dbReference type="Proteomes" id="UP000178647">
    <property type="component" value="Unassembled WGS sequence"/>
</dbReference>
<evidence type="ECO:0000313" key="1">
    <source>
        <dbReference type="EMBL" id="OGZ24664.1"/>
    </source>
</evidence>
<dbReference type="EMBL" id="MHMH01000007">
    <property type="protein sequence ID" value="OGZ24664.1"/>
    <property type="molecule type" value="Genomic_DNA"/>
</dbReference>
<accession>A0A1G2EFU7</accession>
<dbReference type="STRING" id="1801672.A2896_01885"/>
<gene>
    <name evidence="1" type="ORF">A2896_01885</name>
</gene>
<sequence>MRILPTITTITPGAWREKIKEVQKLKLKEIALFPTCLNQAERKALYQLLKETNIKSIPLVHLRSDMEEGELAYLIKNYQTKVFNTHTWREYSISANWAKYQNLIYIENTHQRLDEEEIKKFAGVCLDFSHLENDRLLHQDIYEHDIKLIQRYPLGCGHISAIKTAPVSDRKSKLGYDSHDFENLSEFDYLKRYPLKYFPELIAVELENSLEDQLKAKEYIIKLLNIKK</sequence>
<evidence type="ECO:0000313" key="2">
    <source>
        <dbReference type="Proteomes" id="UP000178647"/>
    </source>
</evidence>
<proteinExistence type="predicted"/>
<dbReference type="AlphaFoldDB" id="A0A1G2EFU7"/>
<name>A0A1G2EFU7_9BACT</name>
<protein>
    <recommendedName>
        <fullName evidence="3">Xylose isomerase-like TIM barrel domain-containing protein</fullName>
    </recommendedName>
</protein>
<evidence type="ECO:0008006" key="3">
    <source>
        <dbReference type="Google" id="ProtNLM"/>
    </source>
</evidence>
<reference evidence="1 2" key="1">
    <citation type="journal article" date="2016" name="Nat. Commun.">
        <title>Thousands of microbial genomes shed light on interconnected biogeochemical processes in an aquifer system.</title>
        <authorList>
            <person name="Anantharaman K."/>
            <person name="Brown C.T."/>
            <person name="Hug L.A."/>
            <person name="Sharon I."/>
            <person name="Castelle C.J."/>
            <person name="Probst A.J."/>
            <person name="Thomas B.C."/>
            <person name="Singh A."/>
            <person name="Wilkins M.J."/>
            <person name="Karaoz U."/>
            <person name="Brodie E.L."/>
            <person name="Williams K.H."/>
            <person name="Hubbard S.S."/>
            <person name="Banfield J.F."/>
        </authorList>
    </citation>
    <scope>NUCLEOTIDE SEQUENCE [LARGE SCALE GENOMIC DNA]</scope>
</reference>
<organism evidence="1 2">
    <name type="scientific">Candidatus Nealsonbacteria bacterium RIFCSPLOWO2_01_FULL_43_32</name>
    <dbReference type="NCBI Taxonomy" id="1801672"/>
    <lineage>
        <taxon>Bacteria</taxon>
        <taxon>Candidatus Nealsoniibacteriota</taxon>
    </lineage>
</organism>
<comment type="caution">
    <text evidence="1">The sequence shown here is derived from an EMBL/GenBank/DDBJ whole genome shotgun (WGS) entry which is preliminary data.</text>
</comment>